<evidence type="ECO:0000259" key="3">
    <source>
        <dbReference type="PROSITE" id="PS50930"/>
    </source>
</evidence>
<dbReference type="PANTHER" id="PTHR45526">
    <property type="entry name" value="TRANSCRIPTIONAL REGULATORY PROTEIN DPIA"/>
    <property type="match status" value="1"/>
</dbReference>
<dbReference type="PANTHER" id="PTHR45526:SF1">
    <property type="entry name" value="TRANSCRIPTIONAL REGULATORY PROTEIN DCUR-RELATED"/>
    <property type="match status" value="1"/>
</dbReference>
<feature type="modified residue" description="4-aspartylphosphate" evidence="1">
    <location>
        <position position="57"/>
    </location>
</feature>
<name>A0ABY6D4I8_9BACT</name>
<dbReference type="SUPFAM" id="SSF52172">
    <property type="entry name" value="CheY-like"/>
    <property type="match status" value="1"/>
</dbReference>
<feature type="domain" description="HTH LytTR-type" evidence="3">
    <location>
        <begin position="131"/>
        <end position="228"/>
    </location>
</feature>
<keyword evidence="5" id="KW-1185">Reference proteome</keyword>
<dbReference type="Pfam" id="PF04397">
    <property type="entry name" value="LytTR"/>
    <property type="match status" value="1"/>
</dbReference>
<dbReference type="SMART" id="SM00448">
    <property type="entry name" value="REC"/>
    <property type="match status" value="1"/>
</dbReference>
<sequence>MDKTMHCLIVDDDPLICDLLEHYCSKIDFVSNVTVTNSGFESVNLISQNHFDVILLDYNLPDLTGKEILQLIRPNTAVIMITANRDFAPESYDYDQIVDFLVKPIDFARFFKGMQKVQKKDGQPVSVQDQIFVKDGNKLVKVDLKEVRYVKSAANYVELVFADKKLLTLMTLTQLVEKLPEYFQRVQRSYIVNVNHIDSLGGGDVYIGAEEISISDLYEKELLNKIKLLK</sequence>
<dbReference type="InterPro" id="IPR007492">
    <property type="entry name" value="LytTR_DNA-bd_dom"/>
</dbReference>
<dbReference type="Gene3D" id="3.40.50.2300">
    <property type="match status" value="1"/>
</dbReference>
<dbReference type="PROSITE" id="PS50930">
    <property type="entry name" value="HTH_LYTTR"/>
    <property type="match status" value="1"/>
</dbReference>
<proteinExistence type="predicted"/>
<dbReference type="InterPro" id="IPR001789">
    <property type="entry name" value="Sig_transdc_resp-reg_receiver"/>
</dbReference>
<dbReference type="PROSITE" id="PS50110">
    <property type="entry name" value="RESPONSE_REGULATORY"/>
    <property type="match status" value="1"/>
</dbReference>
<dbReference type="GO" id="GO:0003677">
    <property type="term" value="F:DNA binding"/>
    <property type="evidence" value="ECO:0007669"/>
    <property type="project" value="UniProtKB-KW"/>
</dbReference>
<dbReference type="EMBL" id="CP106735">
    <property type="protein sequence ID" value="UXX80719.1"/>
    <property type="molecule type" value="Genomic_DNA"/>
</dbReference>
<keyword evidence="4" id="KW-0238">DNA-binding</keyword>
<dbReference type="Proteomes" id="UP001062165">
    <property type="component" value="Chromosome"/>
</dbReference>
<accession>A0ABY6D4I8</accession>
<evidence type="ECO:0000259" key="2">
    <source>
        <dbReference type="PROSITE" id="PS50110"/>
    </source>
</evidence>
<protein>
    <submittedName>
        <fullName evidence="4">LytTR family DNA-binding domain-containing protein</fullName>
    </submittedName>
</protein>
<evidence type="ECO:0000313" key="4">
    <source>
        <dbReference type="EMBL" id="UXX80719.1"/>
    </source>
</evidence>
<dbReference type="Pfam" id="PF00072">
    <property type="entry name" value="Response_reg"/>
    <property type="match status" value="1"/>
</dbReference>
<organism evidence="4 5">
    <name type="scientific">Reichenbachiella carrageenanivorans</name>
    <dbReference type="NCBI Taxonomy" id="2979869"/>
    <lineage>
        <taxon>Bacteria</taxon>
        <taxon>Pseudomonadati</taxon>
        <taxon>Bacteroidota</taxon>
        <taxon>Cytophagia</taxon>
        <taxon>Cytophagales</taxon>
        <taxon>Reichenbachiellaceae</taxon>
        <taxon>Reichenbachiella</taxon>
    </lineage>
</organism>
<keyword evidence="1" id="KW-0597">Phosphoprotein</keyword>
<dbReference type="InterPro" id="IPR051271">
    <property type="entry name" value="2C-system_Tx_regulators"/>
</dbReference>
<reference evidence="4" key="1">
    <citation type="submission" date="2022-10" db="EMBL/GenBank/DDBJ databases">
        <title>Comparative genomics and taxonomic characterization of three novel marine species of genus Reichenbachiella exhibiting antioxidant and polysaccharide degradation activities.</title>
        <authorList>
            <person name="Muhammad N."/>
            <person name="Lee Y.-J."/>
            <person name="Ko J."/>
            <person name="Kim S.-G."/>
        </authorList>
    </citation>
    <scope>NUCLEOTIDE SEQUENCE</scope>
    <source>
        <strain evidence="4">Wsw4-B4</strain>
    </source>
</reference>
<evidence type="ECO:0000313" key="5">
    <source>
        <dbReference type="Proteomes" id="UP001062165"/>
    </source>
</evidence>
<dbReference type="InterPro" id="IPR011006">
    <property type="entry name" value="CheY-like_superfamily"/>
</dbReference>
<feature type="domain" description="Response regulatory" evidence="2">
    <location>
        <begin position="6"/>
        <end position="118"/>
    </location>
</feature>
<dbReference type="SMART" id="SM00850">
    <property type="entry name" value="LytTR"/>
    <property type="match status" value="1"/>
</dbReference>
<gene>
    <name evidence="4" type="ORF">N7E81_06355</name>
</gene>
<dbReference type="RefSeq" id="WP_263052448.1">
    <property type="nucleotide sequence ID" value="NZ_CP106735.1"/>
</dbReference>
<evidence type="ECO:0000256" key="1">
    <source>
        <dbReference type="PROSITE-ProRule" id="PRU00169"/>
    </source>
</evidence>
<dbReference type="Gene3D" id="2.40.50.1020">
    <property type="entry name" value="LytTr DNA-binding domain"/>
    <property type="match status" value="1"/>
</dbReference>